<organism evidence="2 3">
    <name type="scientific">Galerina marginata (strain CBS 339.88)</name>
    <dbReference type="NCBI Taxonomy" id="685588"/>
    <lineage>
        <taxon>Eukaryota</taxon>
        <taxon>Fungi</taxon>
        <taxon>Dikarya</taxon>
        <taxon>Basidiomycota</taxon>
        <taxon>Agaricomycotina</taxon>
        <taxon>Agaricomycetes</taxon>
        <taxon>Agaricomycetidae</taxon>
        <taxon>Agaricales</taxon>
        <taxon>Agaricineae</taxon>
        <taxon>Strophariaceae</taxon>
        <taxon>Galerina</taxon>
    </lineage>
</organism>
<protein>
    <submittedName>
        <fullName evidence="2">Uncharacterized protein</fullName>
    </submittedName>
</protein>
<feature type="compositionally biased region" description="Low complexity" evidence="1">
    <location>
        <begin position="82"/>
        <end position="98"/>
    </location>
</feature>
<evidence type="ECO:0000313" key="3">
    <source>
        <dbReference type="Proteomes" id="UP000027222"/>
    </source>
</evidence>
<sequence>MAGLWSESWTVFNIKHRSFNVQNSSSDSSSASSSPWTTRDFLADAFASRSQSYSLLIPPGRQAEKSKSCREVATVAATPLHSQNSRSNSRLSNTSASAIPALNDSLNSPLHLSMTDT</sequence>
<evidence type="ECO:0000313" key="2">
    <source>
        <dbReference type="EMBL" id="KDR84590.1"/>
    </source>
</evidence>
<accession>A0A067TMZ7</accession>
<keyword evidence="3" id="KW-1185">Reference proteome</keyword>
<name>A0A067TMZ7_GALM3</name>
<dbReference type="EMBL" id="KL142368">
    <property type="protein sequence ID" value="KDR84590.1"/>
    <property type="molecule type" value="Genomic_DNA"/>
</dbReference>
<dbReference type="Proteomes" id="UP000027222">
    <property type="component" value="Unassembled WGS sequence"/>
</dbReference>
<gene>
    <name evidence="2" type="ORF">GALMADRAFT_133851</name>
</gene>
<evidence type="ECO:0000256" key="1">
    <source>
        <dbReference type="SAM" id="MobiDB-lite"/>
    </source>
</evidence>
<reference evidence="3" key="1">
    <citation type="journal article" date="2014" name="Proc. Natl. Acad. Sci. U.S.A.">
        <title>Extensive sampling of basidiomycete genomes demonstrates inadequacy of the white-rot/brown-rot paradigm for wood decay fungi.</title>
        <authorList>
            <person name="Riley R."/>
            <person name="Salamov A.A."/>
            <person name="Brown D.W."/>
            <person name="Nagy L.G."/>
            <person name="Floudas D."/>
            <person name="Held B.W."/>
            <person name="Levasseur A."/>
            <person name="Lombard V."/>
            <person name="Morin E."/>
            <person name="Otillar R."/>
            <person name="Lindquist E.A."/>
            <person name="Sun H."/>
            <person name="LaButti K.M."/>
            <person name="Schmutz J."/>
            <person name="Jabbour D."/>
            <person name="Luo H."/>
            <person name="Baker S.E."/>
            <person name="Pisabarro A.G."/>
            <person name="Walton J.D."/>
            <person name="Blanchette R.A."/>
            <person name="Henrissat B."/>
            <person name="Martin F."/>
            <person name="Cullen D."/>
            <person name="Hibbett D.S."/>
            <person name="Grigoriev I.V."/>
        </authorList>
    </citation>
    <scope>NUCLEOTIDE SEQUENCE [LARGE SCALE GENOMIC DNA]</scope>
    <source>
        <strain evidence="3">CBS 339.88</strain>
    </source>
</reference>
<feature type="compositionally biased region" description="Polar residues" evidence="1">
    <location>
        <begin position="104"/>
        <end position="117"/>
    </location>
</feature>
<feature type="region of interest" description="Disordered" evidence="1">
    <location>
        <begin position="76"/>
        <end position="117"/>
    </location>
</feature>
<dbReference type="AlphaFoldDB" id="A0A067TMZ7"/>
<dbReference type="HOGENOM" id="CLU_2085000_0_0_1"/>
<proteinExistence type="predicted"/>